<keyword evidence="2" id="KW-1185">Reference proteome</keyword>
<comment type="caution">
    <text evidence="1">The sequence shown here is derived from an EMBL/GenBank/DDBJ whole genome shotgun (WGS) entry which is preliminary data.</text>
</comment>
<dbReference type="Proteomes" id="UP001595547">
    <property type="component" value="Unassembled WGS sequence"/>
</dbReference>
<protein>
    <submittedName>
        <fullName evidence="1">Uncharacterized protein</fullName>
    </submittedName>
</protein>
<evidence type="ECO:0000313" key="2">
    <source>
        <dbReference type="Proteomes" id="UP001595547"/>
    </source>
</evidence>
<name>A0ABV7IXE3_9RHOB</name>
<proteinExistence type="predicted"/>
<gene>
    <name evidence="1" type="ORF">ACFOGH_05520</name>
</gene>
<dbReference type="EMBL" id="JBHRTO010000001">
    <property type="protein sequence ID" value="MFC3180438.1"/>
    <property type="molecule type" value="Genomic_DNA"/>
</dbReference>
<dbReference type="RefSeq" id="WP_380072062.1">
    <property type="nucleotide sequence ID" value="NZ_JBHRTO010000001.1"/>
</dbReference>
<accession>A0ABV7IXE3</accession>
<sequence>MTITSYASDTLIIDFPVTFPTTGPVTALGGVASATADLMTGGTAINATTSMNIDTVTATWAAGALAEGVYRVQLKLTIAGQVQTVADVKVRVLPSNA</sequence>
<organism evidence="1 2">
    <name type="scientific">Cypionkella sinensis</name>
    <dbReference type="NCBI Taxonomy" id="1756043"/>
    <lineage>
        <taxon>Bacteria</taxon>
        <taxon>Pseudomonadati</taxon>
        <taxon>Pseudomonadota</taxon>
        <taxon>Alphaproteobacteria</taxon>
        <taxon>Rhodobacterales</taxon>
        <taxon>Paracoccaceae</taxon>
        <taxon>Cypionkella</taxon>
    </lineage>
</organism>
<evidence type="ECO:0000313" key="1">
    <source>
        <dbReference type="EMBL" id="MFC3180438.1"/>
    </source>
</evidence>
<reference evidence="2" key="1">
    <citation type="journal article" date="2019" name="Int. J. Syst. Evol. Microbiol.">
        <title>The Global Catalogue of Microorganisms (GCM) 10K type strain sequencing project: providing services to taxonomists for standard genome sequencing and annotation.</title>
        <authorList>
            <consortium name="The Broad Institute Genomics Platform"/>
            <consortium name="The Broad Institute Genome Sequencing Center for Infectious Disease"/>
            <person name="Wu L."/>
            <person name="Ma J."/>
        </authorList>
    </citation>
    <scope>NUCLEOTIDE SEQUENCE [LARGE SCALE GENOMIC DNA]</scope>
    <source>
        <strain evidence="2">KCTC 52039</strain>
    </source>
</reference>